<dbReference type="SUPFAM" id="SSF46626">
    <property type="entry name" value="Cytochrome c"/>
    <property type="match status" value="1"/>
</dbReference>
<dbReference type="InterPro" id="IPR036909">
    <property type="entry name" value="Cyt_c-like_dom_sf"/>
</dbReference>
<evidence type="ECO:0000259" key="1">
    <source>
        <dbReference type="Pfam" id="PF07583"/>
    </source>
</evidence>
<reference evidence="4 5" key="1">
    <citation type="submission" date="2019-02" db="EMBL/GenBank/DDBJ databases">
        <title>Planctomycetal bacteria perform biofilm scaping via a novel small molecule.</title>
        <authorList>
            <person name="Jeske O."/>
            <person name="Boedeker C."/>
            <person name="Wiegand S."/>
            <person name="Breitling P."/>
            <person name="Kallscheuer N."/>
            <person name="Jogler M."/>
            <person name="Rohde M."/>
            <person name="Petersen J."/>
            <person name="Medema M.H."/>
            <person name="Surup F."/>
            <person name="Jogler C."/>
        </authorList>
    </citation>
    <scope>NUCLEOTIDE SEQUENCE [LARGE SCALE GENOMIC DNA]</scope>
    <source>
        <strain evidence="4 5">Mal15</strain>
    </source>
</reference>
<feature type="domain" description="Cytochrome C Planctomycete-type" evidence="3">
    <location>
        <begin position="74"/>
        <end position="131"/>
    </location>
</feature>
<accession>A0A5B9MEF6</accession>
<organism evidence="4 5">
    <name type="scientific">Stieleria maiorica</name>
    <dbReference type="NCBI Taxonomy" id="2795974"/>
    <lineage>
        <taxon>Bacteria</taxon>
        <taxon>Pseudomonadati</taxon>
        <taxon>Planctomycetota</taxon>
        <taxon>Planctomycetia</taxon>
        <taxon>Pirellulales</taxon>
        <taxon>Pirellulaceae</taxon>
        <taxon>Stieleria</taxon>
    </lineage>
</organism>
<dbReference type="PANTHER" id="PTHR35889:SF3">
    <property type="entry name" value="F-BOX DOMAIN-CONTAINING PROTEIN"/>
    <property type="match status" value="1"/>
</dbReference>
<sequence length="992" mass="110620">MPHVYSRRSACESSKVVAGLRSPLPRRVVLSAVALFAATCIAVAASPSHANEPESSEQEKFFENSVRPLLVQHCVECHGPDDQSGELRLDRQVHFQRGGGSGPVVVAGDPDASRLIRAIGYQDNALQMPPDSKLPDEAIDVLSQWVREGAYWPAETTPSPEPSAVMTPAEQIEDQRQSHWAYQPITAKEPPSLDELSKRVPADQFASWGGTAMTQIDRFVLARMAEADVPPNPRADRRTLIHRAYYTLLGLPPTYEQVQAFVQDDAPDAFAKLVDRLLESPHYGERWARHWLDIARYGDTKGYLPGNQETRYPYAFTYRDYVIDAFNDDKPFDQFIVEQLAADQLGVDGEDRTALAAMGFLTVGRRFMNRQHDIIDDQIDVVTRGFLGMSVACARCHDHKYDAIPTADYYSLYGVFASSEEPGTLPLLGEPKPSPEYDAFLKAKAEKQKEVDDWVEERRQAIENELRTRVADYLVYIAKSLPQYSDGKVPPQGKRGALRLPAARRWQQYLVNPAESPHPVWSLLRQLAALPPEEFAEKSGAIYDQAATDADAAAENETADAIPQRLLDALKQAQPQSLPEAAQVFGDVLEAVHAQWSEARKADETLERLPNAEDEALRMVLWTADAPTSLDTAQAVAHLDQAERGRHNQLINGVNGVSVTHPGAPPRGMVLVDKAKAVEPVIFRRGVPGNRGDRVPRRFLQVLSHVDGGQPFQNGSGRLELARAIADVDNPLTPRVIVNRVWQHQFGDGLVRTASDFGIRGELPTHPELLDHLAAKFVADGWSIKQLQRQIMLSATWQQSSRTRAEAMEQDPENRLLWHMPRRRMDFEPFRDRLLFASGRLDDSVGGRSVMIHQDATRRALYAYIDREDLPGLLASFDLPSPDASQAKRAKTTVPQQALFLMNSGFVIEQAKALAARSGSDVDDEARPRIVRLYRFALARDPENAEIEAALDFVTQRPGSQQPDSQQPDSTLDPWVQLSQVLLLSNEFAFVD</sequence>
<dbReference type="PANTHER" id="PTHR35889">
    <property type="entry name" value="CYCLOINULO-OLIGOSACCHARIDE FRUCTANOTRANSFERASE-RELATED"/>
    <property type="match status" value="1"/>
</dbReference>
<dbReference type="InterPro" id="IPR022655">
    <property type="entry name" value="DUF1553"/>
</dbReference>
<feature type="domain" description="DUF1549" evidence="1">
    <location>
        <begin position="215"/>
        <end position="420"/>
    </location>
</feature>
<evidence type="ECO:0000313" key="4">
    <source>
        <dbReference type="EMBL" id="QEF98360.1"/>
    </source>
</evidence>
<evidence type="ECO:0000259" key="2">
    <source>
        <dbReference type="Pfam" id="PF07587"/>
    </source>
</evidence>
<dbReference type="Proteomes" id="UP000321353">
    <property type="component" value="Chromosome"/>
</dbReference>
<keyword evidence="5" id="KW-1185">Reference proteome</keyword>
<dbReference type="Pfam" id="PF07635">
    <property type="entry name" value="PSCyt1"/>
    <property type="match status" value="1"/>
</dbReference>
<dbReference type="GO" id="GO:0020037">
    <property type="term" value="F:heme binding"/>
    <property type="evidence" value="ECO:0007669"/>
    <property type="project" value="InterPro"/>
</dbReference>
<name>A0A5B9MEF6_9BACT</name>
<dbReference type="EMBL" id="CP036264">
    <property type="protein sequence ID" value="QEF98360.1"/>
    <property type="molecule type" value="Genomic_DNA"/>
</dbReference>
<evidence type="ECO:0000259" key="3">
    <source>
        <dbReference type="Pfam" id="PF07635"/>
    </source>
</evidence>
<proteinExistence type="predicted"/>
<gene>
    <name evidence="4" type="ORF">Mal15_24120</name>
</gene>
<dbReference type="GO" id="GO:0009055">
    <property type="term" value="F:electron transfer activity"/>
    <property type="evidence" value="ECO:0007669"/>
    <property type="project" value="InterPro"/>
</dbReference>
<protein>
    <submittedName>
        <fullName evidence="4">Planctomycete cytochrome C</fullName>
    </submittedName>
</protein>
<dbReference type="KEGG" id="smam:Mal15_24120"/>
<dbReference type="Pfam" id="PF07583">
    <property type="entry name" value="PSCyt2"/>
    <property type="match status" value="1"/>
</dbReference>
<dbReference type="AlphaFoldDB" id="A0A5B9MEF6"/>
<evidence type="ECO:0000313" key="5">
    <source>
        <dbReference type="Proteomes" id="UP000321353"/>
    </source>
</evidence>
<dbReference type="Pfam" id="PF07587">
    <property type="entry name" value="PSD1"/>
    <property type="match status" value="1"/>
</dbReference>
<dbReference type="InterPro" id="IPR011444">
    <property type="entry name" value="DUF1549"/>
</dbReference>
<dbReference type="InterPro" id="IPR011429">
    <property type="entry name" value="Cyt_c_Planctomycete-type"/>
</dbReference>
<feature type="domain" description="DUF1553" evidence="2">
    <location>
        <begin position="717"/>
        <end position="953"/>
    </location>
</feature>